<feature type="compositionally biased region" description="Basic and acidic residues" evidence="1">
    <location>
        <begin position="41"/>
        <end position="56"/>
    </location>
</feature>
<dbReference type="RefSeq" id="XP_021810641.1">
    <property type="nucleotide sequence ID" value="XM_021954949.1"/>
</dbReference>
<gene>
    <name evidence="4" type="primary">LOC110753952</name>
</gene>
<reference evidence="4" key="1">
    <citation type="submission" date="2025-08" db="UniProtKB">
        <authorList>
            <consortium name="RefSeq"/>
        </authorList>
    </citation>
    <scope>IDENTIFICATION</scope>
</reference>
<proteinExistence type="predicted"/>
<evidence type="ECO:0000256" key="1">
    <source>
        <dbReference type="SAM" id="MobiDB-lite"/>
    </source>
</evidence>
<evidence type="ECO:0000313" key="4">
    <source>
        <dbReference type="RefSeq" id="XP_021810641.1"/>
    </source>
</evidence>
<sequence length="823" mass="95248">MSDHHPNPTRSKTIRDFFKRNNEESTSIRSNPSLPPPICEEQPHSESQRVESESLRVESQSANFDQEVDTNSLERDPGLRPQIDTFPPNQRDNVRRAYILLGPCQPKLKEYPSHLEGKQMRQFKGSWYNQYPWLEYSVHKDKVFCFPCFLFDIDHSHKTFTIEGFRNWRRVGGKECAFLTHVGIINSPHHFAIQKWMDLKNPTHHIDRVVQPPQEVAKNRLRLTTTIEAIRYLANQGMAFRGDDESHDSFNRGNFIELVKAFARMNEEVEKVVLQNAPLNAQYISHKIQKEILNIYANKVRKRIRNEIGEDGKFCILVDEALDDSKKEQMAIIIRFVSCDGHIRERFFDIVSVHYTNSSTLKSDICKVFSKHSLLVSNMCGQGYDGASNMRGEWSGLQALFLNDCPYAYYIHCFAHRLQLALNAAAKEVGLVWRFFSMLNNIVNFVGAFAKRHSELKLTRQAEIEDFLATGRLGTGKGANQIRCLQRPGTTRWGSHFSSIRSLIDLFGATKTLLKDISHNGPTSQFRGEAEGIKISMLSFDFVFALNLLDKTMGFTDFLCQELQRKSQDIVSALNLVASTKMELDELRNNGWDDFIQSVRSFCEKHEISMPDMGAHHTMGTGRSCQQKDCITVEHYYHMDVFNEVIDYQLGELNTRFPYETVELLRLSSSLDPRDAFKRFYIDDIYTLADKFYPEDFTTTELQALNQQLRFYKIDMDHNPTFKNLDSIPILLERLVETRLAQTYYLIDKLIRLVLTLPVSTATTERAFSCMRLIKNRLQNKIGDEFLADCMLLHIEREFADNIDNESIINDFNSMKTQRVQLI</sequence>
<feature type="region of interest" description="Disordered" evidence="1">
    <location>
        <begin position="1"/>
        <end position="88"/>
    </location>
</feature>
<feature type="domain" description="TTF-type" evidence="2">
    <location>
        <begin position="119"/>
        <end position="208"/>
    </location>
</feature>
<dbReference type="AlphaFoldDB" id="A0A6P5SAS4"/>
<dbReference type="PANTHER" id="PTHR11697:SF230">
    <property type="entry name" value="ZINC FINGER, MYM DOMAIN CONTAINING 1"/>
    <property type="match status" value="1"/>
</dbReference>
<dbReference type="SUPFAM" id="SSF53098">
    <property type="entry name" value="Ribonuclease H-like"/>
    <property type="match status" value="1"/>
</dbReference>
<dbReference type="Gramene" id="Pav_sc0000376.1_g320.1.br:mrna">
    <property type="protein sequence ID" value="Pav_sc0000376.1_g320.1.br:CDS:1"/>
    <property type="gene ID" value="Pav_sc0000376.1_g320.1.br"/>
</dbReference>
<protein>
    <submittedName>
        <fullName evidence="4">Zinc finger MYM-type protein 1-like</fullName>
    </submittedName>
</protein>
<accession>A0A6P5SAS4</accession>
<dbReference type="GO" id="GO:0046983">
    <property type="term" value="F:protein dimerization activity"/>
    <property type="evidence" value="ECO:0007669"/>
    <property type="project" value="InterPro"/>
</dbReference>
<dbReference type="Pfam" id="PF14291">
    <property type="entry name" value="DUF4371"/>
    <property type="match status" value="1"/>
</dbReference>
<dbReference type="PANTHER" id="PTHR11697">
    <property type="entry name" value="GENERAL TRANSCRIPTION FACTOR 2-RELATED ZINC FINGER PROTEIN"/>
    <property type="match status" value="1"/>
</dbReference>
<dbReference type="InterPro" id="IPR006580">
    <property type="entry name" value="Znf_TTF"/>
</dbReference>
<dbReference type="Proteomes" id="UP000515124">
    <property type="component" value="Unplaced"/>
</dbReference>
<organism evidence="3 4">
    <name type="scientific">Prunus avium</name>
    <name type="common">Cherry</name>
    <name type="synonym">Cerasus avium</name>
    <dbReference type="NCBI Taxonomy" id="42229"/>
    <lineage>
        <taxon>Eukaryota</taxon>
        <taxon>Viridiplantae</taxon>
        <taxon>Streptophyta</taxon>
        <taxon>Embryophyta</taxon>
        <taxon>Tracheophyta</taxon>
        <taxon>Spermatophyta</taxon>
        <taxon>Magnoliopsida</taxon>
        <taxon>eudicotyledons</taxon>
        <taxon>Gunneridae</taxon>
        <taxon>Pentapetalae</taxon>
        <taxon>rosids</taxon>
        <taxon>fabids</taxon>
        <taxon>Rosales</taxon>
        <taxon>Rosaceae</taxon>
        <taxon>Amygdaloideae</taxon>
        <taxon>Amygdaleae</taxon>
        <taxon>Prunus</taxon>
    </lineage>
</organism>
<dbReference type="SMART" id="SM00597">
    <property type="entry name" value="ZnF_TTF"/>
    <property type="match status" value="1"/>
</dbReference>
<dbReference type="InterPro" id="IPR012337">
    <property type="entry name" value="RNaseH-like_sf"/>
</dbReference>
<dbReference type="Pfam" id="PF05699">
    <property type="entry name" value="Dimer_Tnp_hAT"/>
    <property type="match status" value="1"/>
</dbReference>
<evidence type="ECO:0000259" key="2">
    <source>
        <dbReference type="SMART" id="SM00597"/>
    </source>
</evidence>
<evidence type="ECO:0000313" key="3">
    <source>
        <dbReference type="Proteomes" id="UP000515124"/>
    </source>
</evidence>
<name>A0A6P5SAS4_PRUAV</name>
<dbReference type="InterPro" id="IPR025398">
    <property type="entry name" value="DUF4371"/>
</dbReference>
<dbReference type="InterPro" id="IPR008906">
    <property type="entry name" value="HATC_C_dom"/>
</dbReference>
<feature type="compositionally biased region" description="Basic and acidic residues" evidence="1">
    <location>
        <begin position="13"/>
        <end position="23"/>
    </location>
</feature>
<dbReference type="KEGG" id="pavi:110753952"/>
<keyword evidence="3" id="KW-1185">Reference proteome</keyword>
<dbReference type="InterPro" id="IPR055298">
    <property type="entry name" value="AtLOH3-like"/>
</dbReference>
<dbReference type="GeneID" id="110753952"/>